<evidence type="ECO:0000313" key="5">
    <source>
        <dbReference type="Proteomes" id="UP000709672"/>
    </source>
</evidence>
<evidence type="ECO:0000313" key="3">
    <source>
        <dbReference type="EMBL" id="MBI2052212.1"/>
    </source>
</evidence>
<proteinExistence type="predicted"/>
<accession>A0A931YCY6</accession>
<evidence type="ECO:0000256" key="2">
    <source>
        <dbReference type="SAM" id="Phobius"/>
    </source>
</evidence>
<dbReference type="Proteomes" id="UP000786662">
    <property type="component" value="Unassembled WGS sequence"/>
</dbReference>
<protein>
    <recommendedName>
        <fullName evidence="6">DUF11 domain-containing protein</fullName>
    </recommendedName>
</protein>
<dbReference type="EMBL" id="JACOYY010000028">
    <property type="protein sequence ID" value="MBI2052212.1"/>
    <property type="molecule type" value="Genomic_DNA"/>
</dbReference>
<dbReference type="EMBL" id="JACPHQ010000001">
    <property type="protein sequence ID" value="MBI2465628.1"/>
    <property type="molecule type" value="Genomic_DNA"/>
</dbReference>
<comment type="caution">
    <text evidence="4">The sequence shown here is derived from an EMBL/GenBank/DDBJ whole genome shotgun (WGS) entry which is preliminary data.</text>
</comment>
<feature type="region of interest" description="Disordered" evidence="1">
    <location>
        <begin position="12"/>
        <end position="41"/>
    </location>
</feature>
<feature type="compositionally biased region" description="Pro residues" evidence="1">
    <location>
        <begin position="30"/>
        <end position="41"/>
    </location>
</feature>
<keyword evidence="2" id="KW-1133">Transmembrane helix</keyword>
<gene>
    <name evidence="3" type="ORF">HYT38_00845</name>
    <name evidence="4" type="ORF">HYV66_00105</name>
</gene>
<sequence>MPDNLEELQKKLYTPKKPALPKVEPETAPKEPPIGLPPPPPDTLPSSRIWNKIFLASGIFLFLAATVAVYIFFRGFYAFRKDRVEIKLAGPAEIAAGQTAVWKLGLVNKNETELKDAELIFQFPDFSKPAIAPGESSQFKLGTLKQTIAIPEIKAGGLFEREFSAVLYGGENFERKAHAVFRFKPSAGNIVFESIATASTKITSFPVGVAVDVAPETVSGEKVKVAFDLKNNSEAGFQNLRARLEYPSGFRLEETSEKVFEFDNVWRLDEILPQESKSLTVTGTVTGLEGENKVFRVFVEGLEGSSWKTYKESSGQMKLIMPPLALYLNTEPAGLALARSGEAVTYKFVWQNNLDIPISNLTLKIVFDGADFDFLSSEFSSGFNPISKTLVLNKDNYSKFFGLQPLERGELAVKIRIKDTPPSSGAKLTAAAALESTTQPEGLSVSKISAGQSLTLEIK</sequence>
<keyword evidence="2" id="KW-0472">Membrane</keyword>
<evidence type="ECO:0008006" key="6">
    <source>
        <dbReference type="Google" id="ProtNLM"/>
    </source>
</evidence>
<name>A0A931YCY6_9BACT</name>
<dbReference type="Proteomes" id="UP000709672">
    <property type="component" value="Unassembled WGS sequence"/>
</dbReference>
<evidence type="ECO:0000313" key="4">
    <source>
        <dbReference type="EMBL" id="MBI2465628.1"/>
    </source>
</evidence>
<dbReference type="AlphaFoldDB" id="A0A931YCY6"/>
<organism evidence="4 5">
    <name type="scientific">Candidatus Sungiibacteriota bacterium</name>
    <dbReference type="NCBI Taxonomy" id="2750080"/>
    <lineage>
        <taxon>Bacteria</taxon>
        <taxon>Candidatus Sungiibacteriota</taxon>
    </lineage>
</organism>
<feature type="transmembrane region" description="Helical" evidence="2">
    <location>
        <begin position="53"/>
        <end position="73"/>
    </location>
</feature>
<evidence type="ECO:0000256" key="1">
    <source>
        <dbReference type="SAM" id="MobiDB-lite"/>
    </source>
</evidence>
<keyword evidence="2" id="KW-0812">Transmembrane</keyword>
<reference evidence="4" key="1">
    <citation type="submission" date="2020-07" db="EMBL/GenBank/DDBJ databases">
        <title>Huge and variable diversity of episymbiotic CPR bacteria and DPANN archaea in groundwater ecosystems.</title>
        <authorList>
            <person name="He C.Y."/>
            <person name="Keren R."/>
            <person name="Whittaker M."/>
            <person name="Farag I.F."/>
            <person name="Doudna J."/>
            <person name="Cate J.H.D."/>
            <person name="Banfield J.F."/>
        </authorList>
    </citation>
    <scope>NUCLEOTIDE SEQUENCE</scope>
    <source>
        <strain evidence="3">NC_groundwater_191_Ag_S-0.1um_45_8</strain>
        <strain evidence="4">NC_groundwater_418_Ag_B-0.1um_45_10</strain>
    </source>
</reference>